<dbReference type="EC" id="2.1.1.201" evidence="4"/>
<proteinExistence type="predicted"/>
<keyword evidence="3" id="KW-0949">S-adenosyl-L-methionine</keyword>
<gene>
    <name evidence="4" type="ORF">HanXRQr2_Chr08g0331561</name>
</gene>
<protein>
    <submittedName>
        <fullName evidence="4">2-methoxy-6-polyprenyl-1,4-benzoquinol methylase</fullName>
        <ecNumber evidence="4">2.1.1.201</ecNumber>
    </submittedName>
</protein>
<dbReference type="InterPro" id="IPR029063">
    <property type="entry name" value="SAM-dependent_MTases_sf"/>
</dbReference>
<reference evidence="4" key="2">
    <citation type="submission" date="2020-06" db="EMBL/GenBank/DDBJ databases">
        <title>Helianthus annuus Genome sequencing and assembly Release 2.</title>
        <authorList>
            <person name="Gouzy J."/>
            <person name="Langlade N."/>
            <person name="Munos S."/>
        </authorList>
    </citation>
    <scope>NUCLEOTIDE SEQUENCE</scope>
    <source>
        <tissue evidence="4">Leaves</tissue>
    </source>
</reference>
<dbReference type="AlphaFoldDB" id="A0A9K3IDU4"/>
<dbReference type="PANTHER" id="PTHR43591">
    <property type="entry name" value="METHYLTRANSFERASE"/>
    <property type="match status" value="1"/>
</dbReference>
<sequence length="76" mass="8476">MLNVGRKRAQQRGLGDLGSLAWIEGDAERLTFEDNSMDGYTIAFGIMNVTHIEKVLAEAYRVLKREGDSFALNLAM</sequence>
<dbReference type="GO" id="GO:0032259">
    <property type="term" value="P:methylation"/>
    <property type="evidence" value="ECO:0007669"/>
    <property type="project" value="UniProtKB-KW"/>
</dbReference>
<dbReference type="InterPro" id="IPR004033">
    <property type="entry name" value="UbiE/COQ5_MeTrFase"/>
</dbReference>
<evidence type="ECO:0000256" key="2">
    <source>
        <dbReference type="ARBA" id="ARBA00022679"/>
    </source>
</evidence>
<dbReference type="Gramene" id="mRNA:HanXRQr2_Chr08g0331561">
    <property type="protein sequence ID" value="mRNA:HanXRQr2_Chr08g0331561"/>
    <property type="gene ID" value="HanXRQr2_Chr08g0331561"/>
</dbReference>
<dbReference type="Proteomes" id="UP000215914">
    <property type="component" value="Unassembled WGS sequence"/>
</dbReference>
<dbReference type="SUPFAM" id="SSF53335">
    <property type="entry name" value="S-adenosyl-L-methionine-dependent methyltransferases"/>
    <property type="match status" value="1"/>
</dbReference>
<dbReference type="PROSITE" id="PS51608">
    <property type="entry name" value="SAM_MT_UBIE"/>
    <property type="match status" value="1"/>
</dbReference>
<keyword evidence="2 4" id="KW-0808">Transferase</keyword>
<dbReference type="GO" id="GO:0008425">
    <property type="term" value="F:2-methoxy-6-polyprenyl-1,4-benzoquinol methyltransferase activity"/>
    <property type="evidence" value="ECO:0007669"/>
    <property type="project" value="UniProtKB-EC"/>
</dbReference>
<keyword evidence="1 4" id="KW-0489">Methyltransferase</keyword>
<accession>A0A9K3IDU4</accession>
<dbReference type="EMBL" id="MNCJ02000323">
    <property type="protein sequence ID" value="KAF5794740.1"/>
    <property type="molecule type" value="Genomic_DNA"/>
</dbReference>
<evidence type="ECO:0000313" key="5">
    <source>
        <dbReference type="Proteomes" id="UP000215914"/>
    </source>
</evidence>
<comment type="caution">
    <text evidence="4">The sequence shown here is derived from an EMBL/GenBank/DDBJ whole genome shotgun (WGS) entry which is preliminary data.</text>
</comment>
<reference evidence="4" key="1">
    <citation type="journal article" date="2017" name="Nature">
        <title>The sunflower genome provides insights into oil metabolism, flowering and Asterid evolution.</title>
        <authorList>
            <person name="Badouin H."/>
            <person name="Gouzy J."/>
            <person name="Grassa C.J."/>
            <person name="Murat F."/>
            <person name="Staton S.E."/>
            <person name="Cottret L."/>
            <person name="Lelandais-Briere C."/>
            <person name="Owens G.L."/>
            <person name="Carrere S."/>
            <person name="Mayjonade B."/>
            <person name="Legrand L."/>
            <person name="Gill N."/>
            <person name="Kane N.C."/>
            <person name="Bowers J.E."/>
            <person name="Hubner S."/>
            <person name="Bellec A."/>
            <person name="Berard A."/>
            <person name="Berges H."/>
            <person name="Blanchet N."/>
            <person name="Boniface M.C."/>
            <person name="Brunel D."/>
            <person name="Catrice O."/>
            <person name="Chaidir N."/>
            <person name="Claudel C."/>
            <person name="Donnadieu C."/>
            <person name="Faraut T."/>
            <person name="Fievet G."/>
            <person name="Helmstetter N."/>
            <person name="King M."/>
            <person name="Knapp S.J."/>
            <person name="Lai Z."/>
            <person name="Le Paslier M.C."/>
            <person name="Lippi Y."/>
            <person name="Lorenzon L."/>
            <person name="Mandel J.R."/>
            <person name="Marage G."/>
            <person name="Marchand G."/>
            <person name="Marquand E."/>
            <person name="Bret-Mestries E."/>
            <person name="Morien E."/>
            <person name="Nambeesan S."/>
            <person name="Nguyen T."/>
            <person name="Pegot-Espagnet P."/>
            <person name="Pouilly N."/>
            <person name="Raftis F."/>
            <person name="Sallet E."/>
            <person name="Schiex T."/>
            <person name="Thomas J."/>
            <person name="Vandecasteele C."/>
            <person name="Vares D."/>
            <person name="Vear F."/>
            <person name="Vautrin S."/>
            <person name="Crespi M."/>
            <person name="Mangin B."/>
            <person name="Burke J.M."/>
            <person name="Salse J."/>
            <person name="Munos S."/>
            <person name="Vincourt P."/>
            <person name="Rieseberg L.H."/>
            <person name="Langlade N.B."/>
        </authorList>
    </citation>
    <scope>NUCLEOTIDE SEQUENCE</scope>
    <source>
        <tissue evidence="4">Leaves</tissue>
    </source>
</reference>
<organism evidence="4 5">
    <name type="scientific">Helianthus annuus</name>
    <name type="common">Common sunflower</name>
    <dbReference type="NCBI Taxonomy" id="4232"/>
    <lineage>
        <taxon>Eukaryota</taxon>
        <taxon>Viridiplantae</taxon>
        <taxon>Streptophyta</taxon>
        <taxon>Embryophyta</taxon>
        <taxon>Tracheophyta</taxon>
        <taxon>Spermatophyta</taxon>
        <taxon>Magnoliopsida</taxon>
        <taxon>eudicotyledons</taxon>
        <taxon>Gunneridae</taxon>
        <taxon>Pentapetalae</taxon>
        <taxon>asterids</taxon>
        <taxon>campanulids</taxon>
        <taxon>Asterales</taxon>
        <taxon>Asteraceae</taxon>
        <taxon>Asteroideae</taxon>
        <taxon>Heliantheae alliance</taxon>
        <taxon>Heliantheae</taxon>
        <taxon>Helianthus</taxon>
    </lineage>
</organism>
<dbReference type="Pfam" id="PF01209">
    <property type="entry name" value="Ubie_methyltran"/>
    <property type="match status" value="1"/>
</dbReference>
<keyword evidence="5" id="KW-1185">Reference proteome</keyword>
<dbReference type="PANTHER" id="PTHR43591:SF24">
    <property type="entry name" value="2-METHOXY-6-POLYPRENYL-1,4-BENZOQUINOL METHYLASE, MITOCHONDRIAL"/>
    <property type="match status" value="1"/>
</dbReference>
<dbReference type="Gene3D" id="3.40.50.150">
    <property type="entry name" value="Vaccinia Virus protein VP39"/>
    <property type="match status" value="1"/>
</dbReference>
<evidence type="ECO:0000313" key="4">
    <source>
        <dbReference type="EMBL" id="KAF5794740.1"/>
    </source>
</evidence>
<evidence type="ECO:0000256" key="1">
    <source>
        <dbReference type="ARBA" id="ARBA00022603"/>
    </source>
</evidence>
<name>A0A9K3IDU4_HELAN</name>
<evidence type="ECO:0000256" key="3">
    <source>
        <dbReference type="ARBA" id="ARBA00022691"/>
    </source>
</evidence>